<dbReference type="AlphaFoldDB" id="A0A2S2CZW7"/>
<comment type="similarity">
    <text evidence="1">Belongs to the leucine-binding protein family.</text>
</comment>
<dbReference type="PANTHER" id="PTHR30483">
    <property type="entry name" value="LEUCINE-SPECIFIC-BINDING PROTEIN"/>
    <property type="match status" value="1"/>
</dbReference>
<dbReference type="GO" id="GO:0006865">
    <property type="term" value="P:amino acid transport"/>
    <property type="evidence" value="ECO:0007669"/>
    <property type="project" value="UniProtKB-KW"/>
</dbReference>
<dbReference type="SUPFAM" id="SSF53822">
    <property type="entry name" value="Periplasmic binding protein-like I"/>
    <property type="match status" value="1"/>
</dbReference>
<name>A0A2S2CZW7_9PROT</name>
<dbReference type="KEGG" id="azz:DEW08_28705"/>
<keyword evidence="7" id="KW-1185">Reference proteome</keyword>
<dbReference type="Pfam" id="PF13458">
    <property type="entry name" value="Peripla_BP_6"/>
    <property type="match status" value="1"/>
</dbReference>
<proteinExistence type="inferred from homology"/>
<keyword evidence="3" id="KW-0813">Transport</keyword>
<keyword evidence="3" id="KW-0029">Amino-acid transport</keyword>
<evidence type="ECO:0000313" key="7">
    <source>
        <dbReference type="Proteomes" id="UP000245629"/>
    </source>
</evidence>
<organism evidence="6 7">
    <name type="scientific">Azospirillum thermophilum</name>
    <dbReference type="NCBI Taxonomy" id="2202148"/>
    <lineage>
        <taxon>Bacteria</taxon>
        <taxon>Pseudomonadati</taxon>
        <taxon>Pseudomonadota</taxon>
        <taxon>Alphaproteobacteria</taxon>
        <taxon>Rhodospirillales</taxon>
        <taxon>Azospirillaceae</taxon>
        <taxon>Azospirillum</taxon>
    </lineage>
</organism>
<gene>
    <name evidence="6" type="ORF">DEW08_28705</name>
</gene>
<dbReference type="RefSeq" id="WP_109333836.1">
    <property type="nucleotide sequence ID" value="NZ_CP029358.1"/>
</dbReference>
<accession>A0A2S2CZW7</accession>
<dbReference type="Gene3D" id="3.40.50.2300">
    <property type="match status" value="2"/>
</dbReference>
<dbReference type="PANTHER" id="PTHR30483:SF6">
    <property type="entry name" value="PERIPLASMIC BINDING PROTEIN OF ABC TRANSPORTER FOR NATURAL AMINO ACIDS"/>
    <property type="match status" value="1"/>
</dbReference>
<feature type="domain" description="Leucine-binding protein" evidence="5">
    <location>
        <begin position="39"/>
        <end position="359"/>
    </location>
</feature>
<evidence type="ECO:0000256" key="4">
    <source>
        <dbReference type="SAM" id="SignalP"/>
    </source>
</evidence>
<dbReference type="InterPro" id="IPR028082">
    <property type="entry name" value="Peripla_BP_I"/>
</dbReference>
<evidence type="ECO:0000256" key="3">
    <source>
        <dbReference type="ARBA" id="ARBA00022970"/>
    </source>
</evidence>
<geneLocation type="plasmid" evidence="6 7">
    <name>unnamed3</name>
</geneLocation>
<feature type="signal peptide" evidence="4">
    <location>
        <begin position="1"/>
        <end position="22"/>
    </location>
</feature>
<evidence type="ECO:0000256" key="1">
    <source>
        <dbReference type="ARBA" id="ARBA00010062"/>
    </source>
</evidence>
<dbReference type="InterPro" id="IPR051010">
    <property type="entry name" value="BCAA_transport"/>
</dbReference>
<keyword evidence="6" id="KW-0614">Plasmid</keyword>
<dbReference type="EMBL" id="CP029358">
    <property type="protein sequence ID" value="AWK89985.1"/>
    <property type="molecule type" value="Genomic_DNA"/>
</dbReference>
<dbReference type="InterPro" id="IPR028081">
    <property type="entry name" value="Leu-bd"/>
</dbReference>
<evidence type="ECO:0000313" key="6">
    <source>
        <dbReference type="EMBL" id="AWK89985.1"/>
    </source>
</evidence>
<sequence>MRRLTHSLIAASLIAGSALATAAPPAARAAGSGEPAAFPVLVPLTGFLSLEGTSQRNGALLALKEAPPDVAVAGEVIDTGTSPEAAVTALERAAGRGRVAGVAASMLGTQMLAMLPLAAELKLPLITVSGTASITEQGNPWVFRFFPGDAVTKTAHARYVVEELGRTRPAVIYQTTAYGQSGRTHLAAAFKALGVEPVFEEGVDPAAKDLLPVLTKALAANPDVLVLHLHAGPTALLLRQAAANGVTVPIVAGSAMHQPSTAALLEPAELKGVCAETAASPISGGSPEMESFTRAYRAAFNAEPDAFALGQYDGMRMAVEAARAGARTPEEIRKALSATSYRGLAMTYASDGKGNMAHSAVIVCFDGTSRVPAVAKRYDNVTGVVK</sequence>
<evidence type="ECO:0000256" key="2">
    <source>
        <dbReference type="ARBA" id="ARBA00022729"/>
    </source>
</evidence>
<protein>
    <submittedName>
        <fullName evidence="6">Amino acid ABC transporter substrate-binding protein</fullName>
    </submittedName>
</protein>
<dbReference type="OrthoDB" id="9768099at2"/>
<evidence type="ECO:0000259" key="5">
    <source>
        <dbReference type="Pfam" id="PF13458"/>
    </source>
</evidence>
<keyword evidence="2 4" id="KW-0732">Signal</keyword>
<reference evidence="7" key="1">
    <citation type="submission" date="2018-05" db="EMBL/GenBank/DDBJ databases">
        <title>Azospirillum thermophila sp. nov., a novel isolated from hot spring.</title>
        <authorList>
            <person name="Zhao Z."/>
        </authorList>
    </citation>
    <scope>NUCLEOTIDE SEQUENCE [LARGE SCALE GENOMIC DNA]</scope>
    <source>
        <strain evidence="7">CFH 70021</strain>
        <plasmid evidence="7">unnamed3</plasmid>
    </source>
</reference>
<dbReference type="Proteomes" id="UP000245629">
    <property type="component" value="Plasmid unnamed3"/>
</dbReference>
<feature type="chain" id="PRO_5015604175" evidence="4">
    <location>
        <begin position="23"/>
        <end position="386"/>
    </location>
</feature>